<sequence length="374" mass="37884">MTGLGAAIALAAALVVPTGAVSAAEYPSWDEVEAAKTDVGSREAEAARITTFVDELEAETGRLGDAAVAAAAVSAAAEAARVDAEARATKLRVASDAAAEEATTTGARLGRVGAVLARSGGADVTLRLLFDGGEDDLLFGLARAAQLANVFGGVAARARAARGDAAALSAQADIAEAERSRLASEAAAAAEAAQAAHEAAEARVAEQRAALDTLYAQLASLRDRSVELERQYRVGEQAAREQAAREAAAAAAAAAGGGGGGDGGGAPPPGVVVDRAAAKAYAAGRMAAYGWGSDQFRCLDLLWTRESGWRADAYNASSGAYGIPQSLPGSKMASAGADWRTNAATQIDWGLSYIAARYGTPCSAWAHSEVVNWY</sequence>
<organism evidence="3 4">
    <name type="scientific">Agromyces bauzanensis</name>
    <dbReference type="NCBI Taxonomy" id="1308924"/>
    <lineage>
        <taxon>Bacteria</taxon>
        <taxon>Bacillati</taxon>
        <taxon>Actinomycetota</taxon>
        <taxon>Actinomycetes</taxon>
        <taxon>Micrococcales</taxon>
        <taxon>Microbacteriaceae</taxon>
        <taxon>Agromyces</taxon>
    </lineage>
</organism>
<dbReference type="AlphaFoldDB" id="A0A917PGI0"/>
<accession>A0A917PGI0</accession>
<dbReference type="EMBL" id="BMMD01000006">
    <property type="protein sequence ID" value="GGJ76820.1"/>
    <property type="molecule type" value="Genomic_DNA"/>
</dbReference>
<name>A0A917PGI0_9MICO</name>
<evidence type="ECO:0000256" key="1">
    <source>
        <dbReference type="SAM" id="Coils"/>
    </source>
</evidence>
<gene>
    <name evidence="3" type="ORF">GCM10011372_13870</name>
</gene>
<dbReference type="SUPFAM" id="SSF53955">
    <property type="entry name" value="Lysozyme-like"/>
    <property type="match status" value="1"/>
</dbReference>
<dbReference type="InterPro" id="IPR023346">
    <property type="entry name" value="Lysozyme-like_dom_sf"/>
</dbReference>
<keyword evidence="4" id="KW-1185">Reference proteome</keyword>
<feature type="chain" id="PRO_5036987440" description="Lytic transglycosylase domain-containing protein" evidence="2">
    <location>
        <begin position="24"/>
        <end position="374"/>
    </location>
</feature>
<evidence type="ECO:0008006" key="5">
    <source>
        <dbReference type="Google" id="ProtNLM"/>
    </source>
</evidence>
<reference evidence="3" key="2">
    <citation type="submission" date="2020-09" db="EMBL/GenBank/DDBJ databases">
        <authorList>
            <person name="Sun Q."/>
            <person name="Zhou Y."/>
        </authorList>
    </citation>
    <scope>NUCLEOTIDE SEQUENCE</scope>
    <source>
        <strain evidence="3">CGMCC 1.8984</strain>
    </source>
</reference>
<dbReference type="Proteomes" id="UP000636956">
    <property type="component" value="Unassembled WGS sequence"/>
</dbReference>
<reference evidence="3" key="1">
    <citation type="journal article" date="2014" name="Int. J. Syst. Evol. Microbiol.">
        <title>Complete genome sequence of Corynebacterium casei LMG S-19264T (=DSM 44701T), isolated from a smear-ripened cheese.</title>
        <authorList>
            <consortium name="US DOE Joint Genome Institute (JGI-PGF)"/>
            <person name="Walter F."/>
            <person name="Albersmeier A."/>
            <person name="Kalinowski J."/>
            <person name="Ruckert C."/>
        </authorList>
    </citation>
    <scope>NUCLEOTIDE SEQUENCE</scope>
    <source>
        <strain evidence="3">CGMCC 1.8984</strain>
    </source>
</reference>
<evidence type="ECO:0000256" key="2">
    <source>
        <dbReference type="SAM" id="SignalP"/>
    </source>
</evidence>
<feature type="coiled-coil region" evidence="1">
    <location>
        <begin position="158"/>
        <end position="231"/>
    </location>
</feature>
<feature type="signal peptide" evidence="2">
    <location>
        <begin position="1"/>
        <end position="23"/>
    </location>
</feature>
<keyword evidence="2" id="KW-0732">Signal</keyword>
<protein>
    <recommendedName>
        <fullName evidence="5">Lytic transglycosylase domain-containing protein</fullName>
    </recommendedName>
</protein>
<keyword evidence="1" id="KW-0175">Coiled coil</keyword>
<evidence type="ECO:0000313" key="3">
    <source>
        <dbReference type="EMBL" id="GGJ76820.1"/>
    </source>
</evidence>
<proteinExistence type="predicted"/>
<evidence type="ECO:0000313" key="4">
    <source>
        <dbReference type="Proteomes" id="UP000636956"/>
    </source>
</evidence>
<comment type="caution">
    <text evidence="3">The sequence shown here is derived from an EMBL/GenBank/DDBJ whole genome shotgun (WGS) entry which is preliminary data.</text>
</comment>